<evidence type="ECO:0000256" key="3">
    <source>
        <dbReference type="ARBA" id="ARBA00022656"/>
    </source>
</evidence>
<evidence type="ECO:0000256" key="7">
    <source>
        <dbReference type="ARBA" id="ARBA00023136"/>
    </source>
</evidence>
<evidence type="ECO:0000256" key="11">
    <source>
        <dbReference type="SAM" id="SignalP"/>
    </source>
</evidence>
<evidence type="ECO:0000256" key="2">
    <source>
        <dbReference type="ARBA" id="ARBA00016112"/>
    </source>
</evidence>
<dbReference type="SUPFAM" id="SSF50370">
    <property type="entry name" value="Ricin B-like lectins"/>
    <property type="match status" value="1"/>
</dbReference>
<gene>
    <name evidence="12" type="ORF">NYG85_04480</name>
</gene>
<dbReference type="Proteomes" id="UP001173801">
    <property type="component" value="Unassembled WGS sequence"/>
</dbReference>
<keyword evidence="10" id="KW-0449">Lipoprotein</keyword>
<dbReference type="PRINTS" id="PR01387">
    <property type="entry name" value="CDTOXINA"/>
</dbReference>
<evidence type="ECO:0000313" key="13">
    <source>
        <dbReference type="Proteomes" id="UP001173801"/>
    </source>
</evidence>
<keyword evidence="6" id="KW-0843">Virulence</keyword>
<dbReference type="RefSeq" id="WP_284937289.1">
    <property type="nucleotide sequence ID" value="NZ_JANURM010000003.1"/>
</dbReference>
<evidence type="ECO:0000256" key="6">
    <source>
        <dbReference type="ARBA" id="ARBA00023026"/>
    </source>
</evidence>
<sequence>MKRLIFMLIMPLFFISCASVSKPYMPPIKDENAQKEAIFHSGLLNKKDLSNGIINEPQNGKPNLSLRPITGSKSAPLTIINPYGSSITVWALAPGNWLWGYTLDSSKDFGDARTWQVLNLGSDIVLISNLLTKNCIHDEGNGITHRPCDINNKSQQWQLFAMDNGAVQLKSTASGKCIRTEFGLLVEADRYFSITMEPCSFKPNIDQQWIFVPEAAVTAPLLGGRQ</sequence>
<dbReference type="Pfam" id="PF03498">
    <property type="entry name" value="CDtoxinA"/>
    <property type="match status" value="1"/>
</dbReference>
<organism evidence="12 13">
    <name type="scientific">Campylobacter gastrosuis</name>
    <dbReference type="NCBI Taxonomy" id="2974576"/>
    <lineage>
        <taxon>Bacteria</taxon>
        <taxon>Pseudomonadati</taxon>
        <taxon>Campylobacterota</taxon>
        <taxon>Epsilonproteobacteria</taxon>
        <taxon>Campylobacterales</taxon>
        <taxon>Campylobacteraceae</taxon>
        <taxon>Campylobacter</taxon>
    </lineage>
</organism>
<keyword evidence="13" id="KW-1185">Reference proteome</keyword>
<dbReference type="InterPro" id="IPR035992">
    <property type="entry name" value="Ricin_B-like_lectins"/>
</dbReference>
<keyword evidence="4 11" id="KW-0732">Signal</keyword>
<evidence type="ECO:0000256" key="8">
    <source>
        <dbReference type="ARBA" id="ARBA00023139"/>
    </source>
</evidence>
<feature type="chain" id="PRO_5046279668" description="Cytolethal distending toxin subunit A" evidence="11">
    <location>
        <begin position="19"/>
        <end position="226"/>
    </location>
</feature>
<evidence type="ECO:0000256" key="9">
    <source>
        <dbReference type="ARBA" id="ARBA00023237"/>
    </source>
</evidence>
<reference evidence="12" key="1">
    <citation type="submission" date="2022-08" db="EMBL/GenBank/DDBJ databases">
        <authorList>
            <person name="Wang H."/>
        </authorList>
    </citation>
    <scope>NUCLEOTIDE SEQUENCE</scope>
    <source>
        <strain evidence="12">PS10</strain>
    </source>
</reference>
<dbReference type="PROSITE" id="PS51257">
    <property type="entry name" value="PROKAR_LIPOPROTEIN"/>
    <property type="match status" value="1"/>
</dbReference>
<keyword evidence="9" id="KW-0998">Cell outer membrane</keyword>
<evidence type="ECO:0000313" key="12">
    <source>
        <dbReference type="EMBL" id="MDL0088629.1"/>
    </source>
</evidence>
<dbReference type="InterPro" id="IPR003558">
    <property type="entry name" value="CDtoxinA/C"/>
</dbReference>
<reference evidence="12" key="2">
    <citation type="journal article" date="2023" name="Microorganisms">
        <title>Isolation and Genomic Characteristics of Cat-Borne Campylobacter felis sp. nov. and Sheep-Borne Campylobacter ovis sp. nov.</title>
        <authorList>
            <person name="Wang H."/>
            <person name="Li Y."/>
            <person name="Gu Y."/>
            <person name="Zhou G."/>
            <person name="Chen X."/>
            <person name="Zhang X."/>
            <person name="Shao Z."/>
            <person name="Zhang J."/>
            <person name="Zhang M."/>
        </authorList>
    </citation>
    <scope>NUCLEOTIDE SEQUENCE</scope>
    <source>
        <strain evidence="12">PS10</strain>
    </source>
</reference>
<dbReference type="InterPro" id="IPR015957">
    <property type="entry name" value="CDtoxinA"/>
</dbReference>
<comment type="subcellular location">
    <subcellularLocation>
        <location evidence="1">Cell outer membrane</location>
        <topology evidence="1">Lipid-anchor</topology>
    </subcellularLocation>
</comment>
<evidence type="ECO:0000256" key="10">
    <source>
        <dbReference type="ARBA" id="ARBA00023288"/>
    </source>
</evidence>
<evidence type="ECO:0000256" key="4">
    <source>
        <dbReference type="ARBA" id="ARBA00022729"/>
    </source>
</evidence>
<accession>A0ABT7HP76</accession>
<protein>
    <recommendedName>
        <fullName evidence="2">Cytolethal distending toxin subunit A</fullName>
    </recommendedName>
</protein>
<keyword evidence="5" id="KW-0430">Lectin</keyword>
<evidence type="ECO:0000256" key="1">
    <source>
        <dbReference type="ARBA" id="ARBA00004459"/>
    </source>
</evidence>
<dbReference type="PROSITE" id="PS50231">
    <property type="entry name" value="RICIN_B_LECTIN"/>
    <property type="match status" value="1"/>
</dbReference>
<dbReference type="CDD" id="cd23414">
    <property type="entry name" value="beta-trefoil_Ricin_CdtA"/>
    <property type="match status" value="1"/>
</dbReference>
<keyword evidence="7" id="KW-0472">Membrane</keyword>
<feature type="signal peptide" evidence="11">
    <location>
        <begin position="1"/>
        <end position="18"/>
    </location>
</feature>
<evidence type="ECO:0000256" key="5">
    <source>
        <dbReference type="ARBA" id="ARBA00022734"/>
    </source>
</evidence>
<dbReference type="EMBL" id="JANURM010000003">
    <property type="protein sequence ID" value="MDL0088629.1"/>
    <property type="molecule type" value="Genomic_DNA"/>
</dbReference>
<name>A0ABT7HP76_9BACT</name>
<dbReference type="Gene3D" id="2.80.10.50">
    <property type="match status" value="1"/>
</dbReference>
<keyword evidence="3" id="KW-0800">Toxin</keyword>
<proteinExistence type="predicted"/>
<keyword evidence="8" id="KW-0564">Palmitate</keyword>
<comment type="caution">
    <text evidence="12">The sequence shown here is derived from an EMBL/GenBank/DDBJ whole genome shotgun (WGS) entry which is preliminary data.</text>
</comment>